<evidence type="ECO:0000259" key="2">
    <source>
        <dbReference type="SMART" id="SM00867"/>
    </source>
</evidence>
<dbReference type="PANTHER" id="PTHR34406:SF1">
    <property type="entry name" value="PROTEIN YCEI"/>
    <property type="match status" value="1"/>
</dbReference>
<gene>
    <name evidence="3" type="ORF">GTP38_04725</name>
</gene>
<dbReference type="InterPro" id="IPR007372">
    <property type="entry name" value="Lipid/polyisoprenoid-bd_YceI"/>
</dbReference>
<keyword evidence="1" id="KW-0732">Signal</keyword>
<dbReference type="Proteomes" id="UP000449678">
    <property type="component" value="Unassembled WGS sequence"/>
</dbReference>
<evidence type="ECO:0000313" key="3">
    <source>
        <dbReference type="EMBL" id="MYM33641.1"/>
    </source>
</evidence>
<keyword evidence="4" id="KW-1185">Reference proteome</keyword>
<dbReference type="PANTHER" id="PTHR34406">
    <property type="entry name" value="PROTEIN YCEI"/>
    <property type="match status" value="1"/>
</dbReference>
<dbReference type="SMART" id="SM00867">
    <property type="entry name" value="YceI"/>
    <property type="match status" value="1"/>
</dbReference>
<dbReference type="SUPFAM" id="SSF101874">
    <property type="entry name" value="YceI-like"/>
    <property type="match status" value="1"/>
</dbReference>
<sequence length="183" mass="19478">MKTLNKIALVTLMGVAFAAGAAVLKTDPAKSTVTATFKQMNVPIDAKFKKFTANIDYDAAKPDAAKAAVEVETGSMDLGDADYNKEVAKKEWFNAAQFPKATFVSSSIKPAGAGKLNVTGKLTIKGKTTDVSFPLTVKADGKAQVFDGVLPIKRLAYNIGEGEWKDTSMVADDVTIKFHVVAQ</sequence>
<dbReference type="RefSeq" id="WP_160989051.1">
    <property type="nucleotide sequence ID" value="NZ_WWCO01000003.1"/>
</dbReference>
<organism evidence="3 4">
    <name type="scientific">Duganella lactea</name>
    <dbReference type="NCBI Taxonomy" id="2692173"/>
    <lineage>
        <taxon>Bacteria</taxon>
        <taxon>Pseudomonadati</taxon>
        <taxon>Pseudomonadota</taxon>
        <taxon>Betaproteobacteria</taxon>
        <taxon>Burkholderiales</taxon>
        <taxon>Oxalobacteraceae</taxon>
        <taxon>Telluria group</taxon>
        <taxon>Duganella</taxon>
    </lineage>
</organism>
<evidence type="ECO:0000313" key="4">
    <source>
        <dbReference type="Proteomes" id="UP000449678"/>
    </source>
</evidence>
<dbReference type="InterPro" id="IPR036761">
    <property type="entry name" value="TTHA0802/YceI-like_sf"/>
</dbReference>
<name>A0ABW9V1R4_9BURK</name>
<reference evidence="3 4" key="1">
    <citation type="submission" date="2019-12" db="EMBL/GenBank/DDBJ databases">
        <title>Novel species isolated from a subtropical stream in China.</title>
        <authorList>
            <person name="Lu H."/>
        </authorList>
    </citation>
    <scope>NUCLEOTIDE SEQUENCE [LARGE SCALE GENOMIC DNA]</scope>
    <source>
        <strain evidence="3 4">FT94W</strain>
    </source>
</reference>
<dbReference type="Pfam" id="PF04264">
    <property type="entry name" value="YceI"/>
    <property type="match status" value="1"/>
</dbReference>
<feature type="domain" description="Lipid/polyisoprenoid-binding YceI-like" evidence="2">
    <location>
        <begin position="23"/>
        <end position="183"/>
    </location>
</feature>
<feature type="signal peptide" evidence="1">
    <location>
        <begin position="1"/>
        <end position="21"/>
    </location>
</feature>
<dbReference type="Gene3D" id="2.40.128.110">
    <property type="entry name" value="Lipid/polyisoprenoid-binding, YceI-like"/>
    <property type="match status" value="1"/>
</dbReference>
<protein>
    <submittedName>
        <fullName evidence="3">Polyisoprenoid-binding protein</fullName>
    </submittedName>
</protein>
<accession>A0ABW9V1R4</accession>
<dbReference type="EMBL" id="WWCO01000003">
    <property type="protein sequence ID" value="MYM33641.1"/>
    <property type="molecule type" value="Genomic_DNA"/>
</dbReference>
<comment type="caution">
    <text evidence="3">The sequence shown here is derived from an EMBL/GenBank/DDBJ whole genome shotgun (WGS) entry which is preliminary data.</text>
</comment>
<evidence type="ECO:0000256" key="1">
    <source>
        <dbReference type="SAM" id="SignalP"/>
    </source>
</evidence>
<proteinExistence type="predicted"/>
<feature type="chain" id="PRO_5045499723" evidence="1">
    <location>
        <begin position="22"/>
        <end position="183"/>
    </location>
</feature>